<evidence type="ECO:0000256" key="3">
    <source>
        <dbReference type="ARBA" id="ARBA00004496"/>
    </source>
</evidence>
<dbReference type="GO" id="GO:0030170">
    <property type="term" value="F:pyridoxal phosphate binding"/>
    <property type="evidence" value="ECO:0007669"/>
    <property type="project" value="UniProtKB-UniRule"/>
</dbReference>
<evidence type="ECO:0000256" key="10">
    <source>
        <dbReference type="ARBA" id="ARBA00022898"/>
    </source>
</evidence>
<reference evidence="16" key="4">
    <citation type="submission" date="2016-01" db="EMBL/GenBank/DDBJ databases">
        <authorList>
            <person name="McClelland M."/>
            <person name="Jain A."/>
            <person name="Saraogi P."/>
            <person name="Mendelson R."/>
            <person name="Westerman R."/>
            <person name="SanMiguel P."/>
            <person name="Csonka L."/>
        </authorList>
    </citation>
    <scope>NUCLEOTIDE SEQUENCE</scope>
    <source>
        <strain evidence="16">M19</strain>
    </source>
</reference>
<keyword evidence="17" id="KW-1185">Reference proteome</keyword>
<dbReference type="EC" id="2.1.2.1" evidence="12"/>
<dbReference type="GO" id="GO:0008168">
    <property type="term" value="F:methyltransferase activity"/>
    <property type="evidence" value="ECO:0007669"/>
    <property type="project" value="UniProtKB-KW"/>
</dbReference>
<sequence length="413" mass="45225">MSKIAKQDPELYASIQEELERQRTKIELIASENFVSEAVMEAQGSVLTNKYAEGYPGRRYYGGCEHVDVAENLARDRAKELFGAEHVNVQPHSGAQANMAVYFTILEQGDTVLGMNLSHGGHLTHGSPVNFSGVQYNFVEYGVDEENQLINYEDVRQKALEHKPKLIVAGASAYPRKIDFAKFREIADEVGAYLMVDMAHIAGLVAAGLHQNPVPYSDFVTTTTHKTLRGPRGGMILCKEEFAKKIDKSIFPGIQGGPLMHVIAAKAVAFGEALQDSFKEYAQNIIDNAARLGEGLTKEGINLVSGGSDNHLLLIDLRSLSLTGKVAEKVLDDIGITVNKNTIPFDPESPFVTSGIRIGTAAVTSRGFGAGEMDEIASIIALTLKNHEDETKLEEARKRVTDLTSRFELYPEQ</sequence>
<evidence type="ECO:0000256" key="6">
    <source>
        <dbReference type="ARBA" id="ARBA00022490"/>
    </source>
</evidence>
<feature type="domain" description="Serine hydroxymethyltransferase-like" evidence="14">
    <location>
        <begin position="5"/>
        <end position="380"/>
    </location>
</feature>
<dbReference type="PANTHER" id="PTHR11680:SF35">
    <property type="entry name" value="SERINE HYDROXYMETHYLTRANSFERASE 1"/>
    <property type="match status" value="1"/>
</dbReference>
<comment type="function">
    <text evidence="11">Catalyzes the reversible interconversion of serine and glycine with tetrahydrofolate (THF) serving as the one-carbon carrier. This reaction serves as the major source of one-carbon groups required for the biosynthesis of purines, thymidylate, methionine, and other important biomolecules. Also exhibits THF-independent aldolase activity toward beta-hydroxyamino acids, producing glycine and aldehydes, via a retro-aldol mechanism. Thus, is able to catalyze the cleavage of L-allo-threonine.</text>
</comment>
<dbReference type="STRING" id="189381.GCA_900166615_00353"/>
<proteinExistence type="inferred from homology"/>
<evidence type="ECO:0000256" key="8">
    <source>
        <dbReference type="ARBA" id="ARBA00022605"/>
    </source>
</evidence>
<dbReference type="HAMAP" id="MF_00051">
    <property type="entry name" value="SHMT"/>
    <property type="match status" value="1"/>
</dbReference>
<dbReference type="FunFam" id="3.90.1150.10:FF:000003">
    <property type="entry name" value="Serine hydroxymethyltransferase"/>
    <property type="match status" value="1"/>
</dbReference>
<keyword evidence="6 12" id="KW-0963">Cytoplasm</keyword>
<dbReference type="OrthoDB" id="9803846at2"/>
<evidence type="ECO:0000313" key="17">
    <source>
        <dbReference type="Proteomes" id="UP000037405"/>
    </source>
</evidence>
<dbReference type="GO" id="GO:0035999">
    <property type="term" value="P:tetrahydrofolate interconversion"/>
    <property type="evidence" value="ECO:0007669"/>
    <property type="project" value="UniProtKB-UniRule"/>
</dbReference>
<dbReference type="Gene3D" id="3.90.1150.10">
    <property type="entry name" value="Aspartate Aminotransferase, domain 1"/>
    <property type="match status" value="1"/>
</dbReference>
<reference evidence="18" key="3">
    <citation type="submission" date="2016-01" db="EMBL/GenBank/DDBJ databases">
        <title>Whole genome sequencing of Bhargavaea cecembensis T14.</title>
        <authorList>
            <person name="Hong K.W."/>
        </authorList>
    </citation>
    <scope>NUCLEOTIDE SEQUENCE [LARGE SCALE GENOMIC DNA]</scope>
    <source>
        <strain evidence="18">M19</strain>
    </source>
</reference>
<feature type="binding site" evidence="12">
    <location>
        <begin position="121"/>
        <end position="123"/>
    </location>
    <ligand>
        <name>(6S)-5,6,7,8-tetrahydrofolate</name>
        <dbReference type="ChEBI" id="CHEBI:57453"/>
    </ligand>
</feature>
<dbReference type="Proteomes" id="UP000037405">
    <property type="component" value="Unassembled WGS sequence"/>
</dbReference>
<feature type="binding site" evidence="12">
    <location>
        <position position="117"/>
    </location>
    <ligand>
        <name>(6S)-5,6,7,8-tetrahydrofolate</name>
        <dbReference type="ChEBI" id="CHEBI:57453"/>
    </ligand>
</feature>
<reference evidence="15" key="2">
    <citation type="submission" date="2015-07" db="EMBL/GenBank/DDBJ databases">
        <title>MeaNS - Measles Nucleotide Surveillance Program.</title>
        <authorList>
            <person name="Tran T."/>
            <person name="Druce J."/>
        </authorList>
    </citation>
    <scope>NUCLEOTIDE SEQUENCE</scope>
    <source>
        <strain evidence="15">JCM 11544</strain>
    </source>
</reference>
<dbReference type="UniPathway" id="UPA00193"/>
<keyword evidence="8 12" id="KW-0028">Amino-acid biosynthesis</keyword>
<dbReference type="InterPro" id="IPR049943">
    <property type="entry name" value="Ser_HO-MeTrfase-like"/>
</dbReference>
<dbReference type="GO" id="GO:0019264">
    <property type="term" value="P:glycine biosynthetic process from serine"/>
    <property type="evidence" value="ECO:0007669"/>
    <property type="project" value="UniProtKB-UniRule"/>
</dbReference>
<dbReference type="InterPro" id="IPR039429">
    <property type="entry name" value="SHMT-like_dom"/>
</dbReference>
<accession>A0A0J5VEV3</accession>
<comment type="similarity">
    <text evidence="4 12">Belongs to the SHMT family.</text>
</comment>
<evidence type="ECO:0000256" key="4">
    <source>
        <dbReference type="ARBA" id="ARBA00006376"/>
    </source>
</evidence>
<dbReference type="PANTHER" id="PTHR11680">
    <property type="entry name" value="SERINE HYDROXYMETHYLTRANSFERASE"/>
    <property type="match status" value="1"/>
</dbReference>
<reference evidence="17" key="1">
    <citation type="submission" date="2015-07" db="EMBL/GenBank/DDBJ databases">
        <title>Fjat-14235 jcm11544.</title>
        <authorList>
            <person name="Liu B."/>
            <person name="Wang J."/>
            <person name="Zhu Y."/>
            <person name="Liu G."/>
            <person name="Chen Q."/>
            <person name="Chen Z."/>
            <person name="Lan J."/>
            <person name="Che J."/>
            <person name="Ge C."/>
            <person name="Shi H."/>
            <person name="Pan Z."/>
            <person name="Liu X."/>
        </authorList>
    </citation>
    <scope>NUCLEOTIDE SEQUENCE [LARGE SCALE GENOMIC DNA]</scope>
    <source>
        <strain evidence="17">JCM 11544</strain>
    </source>
</reference>
<dbReference type="PIRSF" id="PIRSF000412">
    <property type="entry name" value="SHMT"/>
    <property type="match status" value="1"/>
</dbReference>
<dbReference type="PROSITE" id="PS00096">
    <property type="entry name" value="SHMT"/>
    <property type="match status" value="1"/>
</dbReference>
<evidence type="ECO:0000256" key="11">
    <source>
        <dbReference type="ARBA" id="ARBA00054606"/>
    </source>
</evidence>
<dbReference type="PATRIC" id="fig|189381.11.peg.808"/>
<name>A0A0J5VEV3_9BACI</name>
<dbReference type="AlphaFoldDB" id="A0A0J5VEV3"/>
<keyword evidence="15" id="KW-0489">Methyltransferase</keyword>
<feature type="binding site" evidence="12">
    <location>
        <begin position="349"/>
        <end position="351"/>
    </location>
    <ligand>
        <name>(6S)-5,6,7,8-tetrahydrofolate</name>
        <dbReference type="ChEBI" id="CHEBI:57453"/>
    </ligand>
</feature>
<evidence type="ECO:0000256" key="2">
    <source>
        <dbReference type="ARBA" id="ARBA00001933"/>
    </source>
</evidence>
<dbReference type="GO" id="GO:0005829">
    <property type="term" value="C:cytosol"/>
    <property type="evidence" value="ECO:0007669"/>
    <property type="project" value="TreeGrafter"/>
</dbReference>
<evidence type="ECO:0000256" key="5">
    <source>
        <dbReference type="ARBA" id="ARBA00011738"/>
    </source>
</evidence>
<evidence type="ECO:0000313" key="18">
    <source>
        <dbReference type="Proteomes" id="UP000076510"/>
    </source>
</evidence>
<organism evidence="15 17">
    <name type="scientific">Rossellomorea marisflavi</name>
    <dbReference type="NCBI Taxonomy" id="189381"/>
    <lineage>
        <taxon>Bacteria</taxon>
        <taxon>Bacillati</taxon>
        <taxon>Bacillota</taxon>
        <taxon>Bacilli</taxon>
        <taxon>Bacillales</taxon>
        <taxon>Bacillaceae</taxon>
        <taxon>Rossellomorea</taxon>
    </lineage>
</organism>
<dbReference type="InterPro" id="IPR015421">
    <property type="entry name" value="PyrdxlP-dep_Trfase_major"/>
</dbReference>
<comment type="subcellular location">
    <subcellularLocation>
        <location evidence="3 12">Cytoplasm</location>
    </subcellularLocation>
</comment>
<dbReference type="EMBL" id="LGUE01000008">
    <property type="protein sequence ID" value="KON82995.1"/>
    <property type="molecule type" value="Genomic_DNA"/>
</dbReference>
<comment type="subunit">
    <text evidence="5 12">Homodimer.</text>
</comment>
<evidence type="ECO:0000259" key="14">
    <source>
        <dbReference type="Pfam" id="PF00464"/>
    </source>
</evidence>
<evidence type="ECO:0000256" key="13">
    <source>
        <dbReference type="PIRSR" id="PIRSR000412-50"/>
    </source>
</evidence>
<dbReference type="RefSeq" id="WP_048015285.1">
    <property type="nucleotide sequence ID" value="NZ_CP047095.1"/>
</dbReference>
<gene>
    <name evidence="12" type="primary">glyA</name>
    <name evidence="15" type="ORF">AF331_19335</name>
    <name evidence="16" type="ORF">AV649_09185</name>
</gene>
<evidence type="ECO:0000313" key="15">
    <source>
        <dbReference type="EMBL" id="KON82995.1"/>
    </source>
</evidence>
<dbReference type="GO" id="GO:0032259">
    <property type="term" value="P:methylation"/>
    <property type="evidence" value="ECO:0007669"/>
    <property type="project" value="UniProtKB-KW"/>
</dbReference>
<dbReference type="InterPro" id="IPR019798">
    <property type="entry name" value="Ser_HO-MeTrfase_PLP_BS"/>
</dbReference>
<dbReference type="UniPathway" id="UPA00288">
    <property type="reaction ID" value="UER01023"/>
</dbReference>
<dbReference type="SUPFAM" id="SSF53383">
    <property type="entry name" value="PLP-dependent transferases"/>
    <property type="match status" value="1"/>
</dbReference>
<keyword evidence="10 12" id="KW-0663">Pyridoxal phosphate</keyword>
<evidence type="ECO:0000313" key="16">
    <source>
        <dbReference type="EMBL" id="KZE44004.1"/>
    </source>
</evidence>
<feature type="binding site" evidence="12">
    <location>
        <position position="240"/>
    </location>
    <ligand>
        <name>(6S)-5,6,7,8-tetrahydrofolate</name>
        <dbReference type="ChEBI" id="CHEBI:57453"/>
    </ligand>
</feature>
<dbReference type="CDD" id="cd00378">
    <property type="entry name" value="SHMT"/>
    <property type="match status" value="1"/>
</dbReference>
<comment type="catalytic activity">
    <reaction evidence="1 12">
        <text>(6R)-5,10-methylene-5,6,7,8-tetrahydrofolate + glycine + H2O = (6S)-5,6,7,8-tetrahydrofolate + L-serine</text>
        <dbReference type="Rhea" id="RHEA:15481"/>
        <dbReference type="ChEBI" id="CHEBI:15377"/>
        <dbReference type="ChEBI" id="CHEBI:15636"/>
        <dbReference type="ChEBI" id="CHEBI:33384"/>
        <dbReference type="ChEBI" id="CHEBI:57305"/>
        <dbReference type="ChEBI" id="CHEBI:57453"/>
        <dbReference type="EC" id="2.1.2.1"/>
    </reaction>
</comment>
<dbReference type="InterPro" id="IPR015422">
    <property type="entry name" value="PyrdxlP-dep_Trfase_small"/>
</dbReference>
<evidence type="ECO:0000256" key="12">
    <source>
        <dbReference type="HAMAP-Rule" id="MF_00051"/>
    </source>
</evidence>
<dbReference type="Gene3D" id="3.40.640.10">
    <property type="entry name" value="Type I PLP-dependent aspartate aminotransferase-like (Major domain)"/>
    <property type="match status" value="1"/>
</dbReference>
<comment type="caution">
    <text evidence="15">The sequence shown here is derived from an EMBL/GenBank/DDBJ whole genome shotgun (WGS) entry which is preliminary data.</text>
</comment>
<evidence type="ECO:0000256" key="9">
    <source>
        <dbReference type="ARBA" id="ARBA00022679"/>
    </source>
</evidence>
<comment type="cofactor">
    <cofactor evidence="2 12 13">
        <name>pyridoxal 5'-phosphate</name>
        <dbReference type="ChEBI" id="CHEBI:597326"/>
    </cofactor>
</comment>
<evidence type="ECO:0000256" key="1">
    <source>
        <dbReference type="ARBA" id="ARBA00001528"/>
    </source>
</evidence>
<dbReference type="Pfam" id="PF00464">
    <property type="entry name" value="SHMT"/>
    <property type="match status" value="1"/>
</dbReference>
<evidence type="ECO:0000256" key="7">
    <source>
        <dbReference type="ARBA" id="ARBA00022563"/>
    </source>
</evidence>
<dbReference type="InterPro" id="IPR015424">
    <property type="entry name" value="PyrdxlP-dep_Trfase"/>
</dbReference>
<dbReference type="FunFam" id="3.40.640.10:FF:000001">
    <property type="entry name" value="Serine hydroxymethyltransferase"/>
    <property type="match status" value="1"/>
</dbReference>
<dbReference type="EMBL" id="LQQY01000045">
    <property type="protein sequence ID" value="KZE44004.1"/>
    <property type="molecule type" value="Genomic_DNA"/>
</dbReference>
<comment type="pathway">
    <text evidence="12">One-carbon metabolism; tetrahydrofolate interconversion.</text>
</comment>
<feature type="modified residue" description="N6-(pyridoxal phosphate)lysine" evidence="12 13">
    <location>
        <position position="226"/>
    </location>
</feature>
<dbReference type="Proteomes" id="UP000076510">
    <property type="component" value="Unassembled WGS sequence"/>
</dbReference>
<keyword evidence="7 12" id="KW-0554">One-carbon metabolism</keyword>
<feature type="site" description="Plays an important role in substrate specificity" evidence="12">
    <location>
        <position position="225"/>
    </location>
</feature>
<dbReference type="NCBIfam" id="NF000586">
    <property type="entry name" value="PRK00011.1"/>
    <property type="match status" value="1"/>
</dbReference>
<keyword evidence="9 12" id="KW-0808">Transferase</keyword>
<comment type="pathway">
    <text evidence="12">Amino-acid biosynthesis; glycine biosynthesis; glycine from L-serine: step 1/1.</text>
</comment>
<protein>
    <recommendedName>
        <fullName evidence="12">Serine hydroxymethyltransferase</fullName>
        <shortName evidence="12">SHMT</shortName>
        <shortName evidence="12">Serine methylase</shortName>
        <ecNumber evidence="12">2.1.2.1</ecNumber>
    </recommendedName>
</protein>
<dbReference type="GO" id="GO:0004372">
    <property type="term" value="F:glycine hydroxymethyltransferase activity"/>
    <property type="evidence" value="ECO:0007669"/>
    <property type="project" value="UniProtKB-UniRule"/>
</dbReference>
<dbReference type="InterPro" id="IPR001085">
    <property type="entry name" value="Ser_HO-MeTrfase"/>
</dbReference>